<evidence type="ECO:0000259" key="1">
    <source>
        <dbReference type="Pfam" id="PF01637"/>
    </source>
</evidence>
<comment type="caution">
    <text evidence="2">The sequence shown here is derived from an EMBL/GenBank/DDBJ whole genome shotgun (WGS) entry which is preliminary data.</text>
</comment>
<protein>
    <recommendedName>
        <fullName evidence="1">ATPase domain-containing protein</fullName>
    </recommendedName>
</protein>
<dbReference type="GO" id="GO:0005524">
    <property type="term" value="F:ATP binding"/>
    <property type="evidence" value="ECO:0007669"/>
    <property type="project" value="InterPro"/>
</dbReference>
<dbReference type="PANTHER" id="PTHR34704:SF1">
    <property type="entry name" value="ATPASE"/>
    <property type="match status" value="1"/>
</dbReference>
<dbReference type="SUPFAM" id="SSF52540">
    <property type="entry name" value="P-loop containing nucleoside triphosphate hydrolases"/>
    <property type="match status" value="1"/>
</dbReference>
<dbReference type="InterPro" id="IPR011579">
    <property type="entry name" value="ATPase_dom"/>
</dbReference>
<feature type="domain" description="ATPase" evidence="1">
    <location>
        <begin position="9"/>
        <end position="114"/>
    </location>
</feature>
<dbReference type="PANTHER" id="PTHR34704">
    <property type="entry name" value="ATPASE"/>
    <property type="match status" value="1"/>
</dbReference>
<reference evidence="2 3" key="1">
    <citation type="submission" date="2018-06" db="EMBL/GenBank/DDBJ databases">
        <title>Extensive metabolic versatility and redundancy in microbially diverse, dynamic hydrothermal sediments.</title>
        <authorList>
            <person name="Dombrowski N."/>
            <person name="Teske A."/>
            <person name="Baker B.J."/>
        </authorList>
    </citation>
    <scope>NUCLEOTIDE SEQUENCE [LARGE SCALE GENOMIC DNA]</scope>
    <source>
        <strain evidence="2">B51_G17</strain>
    </source>
</reference>
<dbReference type="Proteomes" id="UP000278031">
    <property type="component" value="Unassembled WGS sequence"/>
</dbReference>
<gene>
    <name evidence="2" type="ORF">DRO04_00375</name>
</gene>
<dbReference type="Gene3D" id="3.40.50.300">
    <property type="entry name" value="P-loop containing nucleotide triphosphate hydrolases"/>
    <property type="match status" value="1"/>
</dbReference>
<name>A0A497JI20_9ARCH</name>
<dbReference type="InterPro" id="IPR027417">
    <property type="entry name" value="P-loop_NTPase"/>
</dbReference>
<dbReference type="Pfam" id="PF01637">
    <property type="entry name" value="ATPase_2"/>
    <property type="match status" value="1"/>
</dbReference>
<dbReference type="EMBL" id="QMWP01000007">
    <property type="protein sequence ID" value="RLG71155.1"/>
    <property type="molecule type" value="Genomic_DNA"/>
</dbReference>
<organism evidence="2 3">
    <name type="scientific">Candidatus Iainarchaeum sp</name>
    <dbReference type="NCBI Taxonomy" id="3101447"/>
    <lineage>
        <taxon>Archaea</taxon>
        <taxon>Candidatus Iainarchaeota</taxon>
        <taxon>Candidatus Iainarchaeia</taxon>
        <taxon>Candidatus Iainarchaeales</taxon>
        <taxon>Candidatus Iainarchaeaceae</taxon>
        <taxon>Candidatus Iainarchaeum</taxon>
    </lineage>
</organism>
<accession>A0A497JI20</accession>
<evidence type="ECO:0000313" key="3">
    <source>
        <dbReference type="Proteomes" id="UP000278031"/>
    </source>
</evidence>
<sequence>MIIIIMSRFIDREYELEFLNERFKNRGFEFIVVYGRRRIGKTELIKQFIKDKEHIYFLCDKRGTRENILRFRRSISEYLGEPEIASEDLEEIMRYFVKKTKNKVVIEFDEFSYLD</sequence>
<evidence type="ECO:0000313" key="2">
    <source>
        <dbReference type="EMBL" id="RLG71155.1"/>
    </source>
</evidence>
<proteinExistence type="predicted"/>
<dbReference type="AlphaFoldDB" id="A0A497JI20"/>